<name>A0A914ED74_9BILA</name>
<evidence type="ECO:0000313" key="12">
    <source>
        <dbReference type="WBParaSite" id="ACRNAN_scaffold745.g13476.t1"/>
    </source>
</evidence>
<keyword evidence="4" id="KW-0547">Nucleotide-binding</keyword>
<keyword evidence="3" id="KW-0808">Transferase</keyword>
<proteinExistence type="predicted"/>
<evidence type="ECO:0000256" key="3">
    <source>
        <dbReference type="ARBA" id="ARBA00022679"/>
    </source>
</evidence>
<feature type="transmembrane region" description="Helical" evidence="9">
    <location>
        <begin position="424"/>
        <end position="446"/>
    </location>
</feature>
<keyword evidence="6" id="KW-0067">ATP-binding</keyword>
<evidence type="ECO:0000256" key="7">
    <source>
        <dbReference type="ARBA" id="ARBA00047899"/>
    </source>
</evidence>
<dbReference type="InterPro" id="IPR000719">
    <property type="entry name" value="Prot_kinase_dom"/>
</dbReference>
<comment type="catalytic activity">
    <reaction evidence="7">
        <text>L-threonyl-[protein] + ATP = O-phospho-L-threonyl-[protein] + ADP + H(+)</text>
        <dbReference type="Rhea" id="RHEA:46608"/>
        <dbReference type="Rhea" id="RHEA-COMP:11060"/>
        <dbReference type="Rhea" id="RHEA-COMP:11605"/>
        <dbReference type="ChEBI" id="CHEBI:15378"/>
        <dbReference type="ChEBI" id="CHEBI:30013"/>
        <dbReference type="ChEBI" id="CHEBI:30616"/>
        <dbReference type="ChEBI" id="CHEBI:61977"/>
        <dbReference type="ChEBI" id="CHEBI:456216"/>
        <dbReference type="EC" id="2.7.11.1"/>
    </reaction>
</comment>
<feature type="domain" description="Protein kinase" evidence="10">
    <location>
        <begin position="35"/>
        <end position="364"/>
    </location>
</feature>
<dbReference type="Proteomes" id="UP000887540">
    <property type="component" value="Unplaced"/>
</dbReference>
<dbReference type="SMART" id="SM00220">
    <property type="entry name" value="S_TKc"/>
    <property type="match status" value="1"/>
</dbReference>
<dbReference type="WBParaSite" id="ACRNAN_scaffold745.g13476.t1">
    <property type="protein sequence ID" value="ACRNAN_scaffold745.g13476.t1"/>
    <property type="gene ID" value="ACRNAN_scaffold745.g13476"/>
</dbReference>
<dbReference type="InterPro" id="IPR053235">
    <property type="entry name" value="Ser_Thr_kinase"/>
</dbReference>
<keyword evidence="9" id="KW-1133">Transmembrane helix</keyword>
<sequence>MQVRKTWSPDSLIEVSDLVRNLPNSLLLEDSTNNYMKIDSINSGGFGEVTKFLDTKTLNHIAGKLIKFSFKMVELSQQKKRLESFLTEFARIKSVCPKSEYLINYFAISTMHDHLIVLSTYFENGSVKDLLKEEDGLAERLALKYFYQTLKALLVLHNHSPPIIHGNIKAVQRVMIDPQMSGWALGCTLVEMILKNPPYMDFYSNYLGKTNRIKHLKYDSTSLIPTGSKLVKYILDQTFEKDPSKRASVETLIRFIDHLMNCKFQNFNDVEDTRFMNEARRLTQIEELYRDPYTEISQKKRQIFHTQKQAKISIHSSRGEQGVKRQGIVAAPLLAVPLLSTYSKSKKKNGTTNDLIFCCSYFWFRIFYFLCIFCKTITYMLMFLGVGFITLSIFLFVALGVIAGIRMVIIYFCNCDLNSPHHLIISGIFMILFVAMLFSCCIMGLGEFRFRMSNKKNQDHKPDHNIKFCGVTVIKAKQLVEDYHIESYPDDL</sequence>
<keyword evidence="9" id="KW-0812">Transmembrane</keyword>
<keyword evidence="2" id="KW-0723">Serine/threonine-protein kinase</keyword>
<evidence type="ECO:0000256" key="8">
    <source>
        <dbReference type="ARBA" id="ARBA00048679"/>
    </source>
</evidence>
<evidence type="ECO:0000256" key="4">
    <source>
        <dbReference type="ARBA" id="ARBA00022741"/>
    </source>
</evidence>
<comment type="catalytic activity">
    <reaction evidence="8">
        <text>L-seryl-[protein] + ATP = O-phospho-L-seryl-[protein] + ADP + H(+)</text>
        <dbReference type="Rhea" id="RHEA:17989"/>
        <dbReference type="Rhea" id="RHEA-COMP:9863"/>
        <dbReference type="Rhea" id="RHEA-COMP:11604"/>
        <dbReference type="ChEBI" id="CHEBI:15378"/>
        <dbReference type="ChEBI" id="CHEBI:29999"/>
        <dbReference type="ChEBI" id="CHEBI:30616"/>
        <dbReference type="ChEBI" id="CHEBI:83421"/>
        <dbReference type="ChEBI" id="CHEBI:456216"/>
        <dbReference type="EC" id="2.7.11.1"/>
    </reaction>
</comment>
<evidence type="ECO:0000256" key="2">
    <source>
        <dbReference type="ARBA" id="ARBA00022527"/>
    </source>
</evidence>
<organism evidence="11 12">
    <name type="scientific">Acrobeloides nanus</name>
    <dbReference type="NCBI Taxonomy" id="290746"/>
    <lineage>
        <taxon>Eukaryota</taxon>
        <taxon>Metazoa</taxon>
        <taxon>Ecdysozoa</taxon>
        <taxon>Nematoda</taxon>
        <taxon>Chromadorea</taxon>
        <taxon>Rhabditida</taxon>
        <taxon>Tylenchina</taxon>
        <taxon>Cephalobomorpha</taxon>
        <taxon>Cephaloboidea</taxon>
        <taxon>Cephalobidae</taxon>
        <taxon>Acrobeloides</taxon>
    </lineage>
</organism>
<dbReference type="AlphaFoldDB" id="A0A914ED74"/>
<feature type="transmembrane region" description="Helical" evidence="9">
    <location>
        <begin position="388"/>
        <end position="412"/>
    </location>
</feature>
<dbReference type="GO" id="GO:0005524">
    <property type="term" value="F:ATP binding"/>
    <property type="evidence" value="ECO:0007669"/>
    <property type="project" value="UniProtKB-KW"/>
</dbReference>
<evidence type="ECO:0000256" key="5">
    <source>
        <dbReference type="ARBA" id="ARBA00022777"/>
    </source>
</evidence>
<keyword evidence="5" id="KW-0418">Kinase</keyword>
<evidence type="ECO:0000256" key="6">
    <source>
        <dbReference type="ARBA" id="ARBA00022840"/>
    </source>
</evidence>
<accession>A0A914ED74</accession>
<reference evidence="12" key="1">
    <citation type="submission" date="2022-11" db="UniProtKB">
        <authorList>
            <consortium name="WormBaseParasite"/>
        </authorList>
    </citation>
    <scope>IDENTIFICATION</scope>
</reference>
<keyword evidence="9" id="KW-0472">Membrane</keyword>
<evidence type="ECO:0000313" key="11">
    <source>
        <dbReference type="Proteomes" id="UP000887540"/>
    </source>
</evidence>
<feature type="transmembrane region" description="Helical" evidence="9">
    <location>
        <begin position="362"/>
        <end position="381"/>
    </location>
</feature>
<evidence type="ECO:0000256" key="1">
    <source>
        <dbReference type="ARBA" id="ARBA00012513"/>
    </source>
</evidence>
<evidence type="ECO:0000256" key="9">
    <source>
        <dbReference type="SAM" id="Phobius"/>
    </source>
</evidence>
<dbReference type="SUPFAM" id="SSF56112">
    <property type="entry name" value="Protein kinase-like (PK-like)"/>
    <property type="match status" value="1"/>
</dbReference>
<dbReference type="PROSITE" id="PS50011">
    <property type="entry name" value="PROTEIN_KINASE_DOM"/>
    <property type="match status" value="1"/>
</dbReference>
<dbReference type="Pfam" id="PF00069">
    <property type="entry name" value="Pkinase"/>
    <property type="match status" value="1"/>
</dbReference>
<evidence type="ECO:0000259" key="10">
    <source>
        <dbReference type="PROSITE" id="PS50011"/>
    </source>
</evidence>
<dbReference type="Gene3D" id="1.10.510.10">
    <property type="entry name" value="Transferase(Phosphotransferase) domain 1"/>
    <property type="match status" value="2"/>
</dbReference>
<dbReference type="PANTHER" id="PTHR24361:SF433">
    <property type="entry name" value="PROTEIN KINASE DOMAIN-CONTAINING PROTEIN"/>
    <property type="match status" value="1"/>
</dbReference>
<keyword evidence="11" id="KW-1185">Reference proteome</keyword>
<dbReference type="InterPro" id="IPR011009">
    <property type="entry name" value="Kinase-like_dom_sf"/>
</dbReference>
<dbReference type="PANTHER" id="PTHR24361">
    <property type="entry name" value="MITOGEN-ACTIVATED KINASE KINASE KINASE"/>
    <property type="match status" value="1"/>
</dbReference>
<protein>
    <recommendedName>
        <fullName evidence="1">non-specific serine/threonine protein kinase</fullName>
        <ecNumber evidence="1">2.7.11.1</ecNumber>
    </recommendedName>
</protein>
<dbReference type="GO" id="GO:0004674">
    <property type="term" value="F:protein serine/threonine kinase activity"/>
    <property type="evidence" value="ECO:0007669"/>
    <property type="project" value="UniProtKB-KW"/>
</dbReference>
<dbReference type="GO" id="GO:0005737">
    <property type="term" value="C:cytoplasm"/>
    <property type="evidence" value="ECO:0007669"/>
    <property type="project" value="TreeGrafter"/>
</dbReference>
<dbReference type="EC" id="2.7.11.1" evidence="1"/>